<feature type="transmembrane region" description="Helical" evidence="1">
    <location>
        <begin position="483"/>
        <end position="507"/>
    </location>
</feature>
<sequence>MDTRPEVVRFRTPAESGEAREVAAWRVGPDLYLTACSHLLGAQHRDVRRVVVRAAGQAEQVLVLTSDDEANLALLAPAVEGGAPIGGSDLVVEVLGTTADAKDQWSLLADAPMESASCLVHLSSAQGGQPFLGRLRPEGDVLEVTTSPDAGVDMRELPGCPVVRGGKVVGLVTQRTREEGRVLAVTASTLLSLWNRRCGAGQQGWRQRSFAYGTIKLFVAAIADAEVWKRELSSVDPRLALDFGAYQLSVQQAQQMPLLIFLLRCLLGPLVTVLLFDLALTGQFLVYADVFPPGVMAGMTRELTMSYCIAIVGALGLSLLTGVGAAVGAATLGGLAGAVAVLVSIPLRESSWIVAGITLGTMCGTACGVLWMQRAETRVMPTRDQVLAVAWGLAESLVLVASLSLISLQFVQAQLYWGMERERAMGAVLGLLLVTPCLLAFFLRRREAPGQWFGTVLLGMVAVFAFLGAVLQPILASSTSSTLAFGMSVGLLAGVAVCGLFSMMHALAENFGAGPWSDLTPVLGNCLLLPLLGLAYAGSAGLFLSRLSWCLLTSGLLSFVLVTVRKWVPIRARYVGAGQRGSGPGVSSGVS</sequence>
<dbReference type="EMBL" id="CP022098">
    <property type="protein sequence ID" value="ATB38156.1"/>
    <property type="molecule type" value="Genomic_DNA"/>
</dbReference>
<feature type="transmembrane region" description="Helical" evidence="1">
    <location>
        <begin position="352"/>
        <end position="373"/>
    </location>
</feature>
<feature type="transmembrane region" description="Helical" evidence="1">
    <location>
        <begin position="519"/>
        <end position="537"/>
    </location>
</feature>
<dbReference type="Proteomes" id="UP000217257">
    <property type="component" value="Chromosome"/>
</dbReference>
<proteinExistence type="predicted"/>
<keyword evidence="1" id="KW-0812">Transmembrane</keyword>
<feature type="transmembrane region" description="Helical" evidence="1">
    <location>
        <begin position="452"/>
        <end position="471"/>
    </location>
</feature>
<dbReference type="KEGG" id="cfus:CYFUS_003587"/>
<evidence type="ECO:0000256" key="1">
    <source>
        <dbReference type="SAM" id="Phobius"/>
    </source>
</evidence>
<organism evidence="2 3">
    <name type="scientific">Cystobacter fuscus</name>
    <dbReference type="NCBI Taxonomy" id="43"/>
    <lineage>
        <taxon>Bacteria</taxon>
        <taxon>Pseudomonadati</taxon>
        <taxon>Myxococcota</taxon>
        <taxon>Myxococcia</taxon>
        <taxon>Myxococcales</taxon>
        <taxon>Cystobacterineae</taxon>
        <taxon>Archangiaceae</taxon>
        <taxon>Cystobacter</taxon>
    </lineage>
</organism>
<name>A0A250J4N6_9BACT</name>
<dbReference type="AlphaFoldDB" id="A0A250J4N6"/>
<feature type="transmembrane region" description="Helical" evidence="1">
    <location>
        <begin position="543"/>
        <end position="564"/>
    </location>
</feature>
<feature type="transmembrane region" description="Helical" evidence="1">
    <location>
        <begin position="423"/>
        <end position="443"/>
    </location>
</feature>
<evidence type="ECO:0000313" key="3">
    <source>
        <dbReference type="Proteomes" id="UP000217257"/>
    </source>
</evidence>
<accession>A0A250J4N6</accession>
<feature type="transmembrane region" description="Helical" evidence="1">
    <location>
        <begin position="258"/>
        <end position="286"/>
    </location>
</feature>
<dbReference type="RefSeq" id="WP_095986367.1">
    <property type="nucleotide sequence ID" value="NZ_CP022098.1"/>
</dbReference>
<protein>
    <submittedName>
        <fullName evidence="2">Uncharacterized protein</fullName>
    </submittedName>
</protein>
<feature type="transmembrane region" description="Helical" evidence="1">
    <location>
        <begin position="385"/>
        <end position="411"/>
    </location>
</feature>
<reference evidence="2 3" key="1">
    <citation type="submission" date="2017-06" db="EMBL/GenBank/DDBJ databases">
        <title>Sequencing and comparative analysis of myxobacterial genomes.</title>
        <authorList>
            <person name="Rupp O."/>
            <person name="Goesmann A."/>
            <person name="Sogaard-Andersen L."/>
        </authorList>
    </citation>
    <scope>NUCLEOTIDE SEQUENCE [LARGE SCALE GENOMIC DNA]</scope>
    <source>
        <strain evidence="2 3">DSM 52655</strain>
    </source>
</reference>
<keyword evidence="1" id="KW-1133">Transmembrane helix</keyword>
<feature type="transmembrane region" description="Helical" evidence="1">
    <location>
        <begin position="307"/>
        <end position="332"/>
    </location>
</feature>
<keyword evidence="1" id="KW-0472">Membrane</keyword>
<gene>
    <name evidence="2" type="ORF">CYFUS_003587</name>
</gene>
<evidence type="ECO:0000313" key="2">
    <source>
        <dbReference type="EMBL" id="ATB38156.1"/>
    </source>
</evidence>